<organism evidence="7 8">
    <name type="scientific">Acanthoscelides obtectus</name>
    <name type="common">Bean weevil</name>
    <name type="synonym">Bruchus obtectus</name>
    <dbReference type="NCBI Taxonomy" id="200917"/>
    <lineage>
        <taxon>Eukaryota</taxon>
        <taxon>Metazoa</taxon>
        <taxon>Ecdysozoa</taxon>
        <taxon>Arthropoda</taxon>
        <taxon>Hexapoda</taxon>
        <taxon>Insecta</taxon>
        <taxon>Pterygota</taxon>
        <taxon>Neoptera</taxon>
        <taxon>Endopterygota</taxon>
        <taxon>Coleoptera</taxon>
        <taxon>Polyphaga</taxon>
        <taxon>Cucujiformia</taxon>
        <taxon>Chrysomeloidea</taxon>
        <taxon>Chrysomelidae</taxon>
        <taxon>Bruchinae</taxon>
        <taxon>Bruchini</taxon>
        <taxon>Acanthoscelides</taxon>
    </lineage>
</organism>
<comment type="caution">
    <text evidence="7">The sequence shown here is derived from an EMBL/GenBank/DDBJ whole genome shotgun (WGS) entry which is preliminary data.</text>
</comment>
<dbReference type="PANTHER" id="PTHR46358">
    <property type="entry name" value="TONSOKU-LIKE PROTEIN"/>
    <property type="match status" value="1"/>
</dbReference>
<feature type="region of interest" description="Disordered" evidence="6">
    <location>
        <begin position="661"/>
        <end position="715"/>
    </location>
</feature>
<keyword evidence="2" id="KW-0433">Leucine-rich repeat</keyword>
<dbReference type="Gene3D" id="1.25.40.10">
    <property type="entry name" value="Tetratricopeptide repeat domain"/>
    <property type="match status" value="3"/>
</dbReference>
<dbReference type="InterPro" id="IPR032675">
    <property type="entry name" value="LRR_dom_sf"/>
</dbReference>
<evidence type="ECO:0000313" key="7">
    <source>
        <dbReference type="EMBL" id="CAH1980677.1"/>
    </source>
</evidence>
<dbReference type="InterPro" id="IPR011990">
    <property type="entry name" value="TPR-like_helical_dom_sf"/>
</dbReference>
<dbReference type="GO" id="GO:0043596">
    <property type="term" value="C:nuclear replication fork"/>
    <property type="evidence" value="ECO:0007669"/>
    <property type="project" value="TreeGrafter"/>
</dbReference>
<feature type="region of interest" description="Disordered" evidence="6">
    <location>
        <begin position="457"/>
        <end position="513"/>
    </location>
</feature>
<feature type="repeat" description="ANK" evidence="5">
    <location>
        <begin position="590"/>
        <end position="622"/>
    </location>
</feature>
<dbReference type="Gene3D" id="1.25.40.20">
    <property type="entry name" value="Ankyrin repeat-containing domain"/>
    <property type="match status" value="1"/>
</dbReference>
<dbReference type="PRINTS" id="PR01415">
    <property type="entry name" value="ANKYRIN"/>
</dbReference>
<keyword evidence="4" id="KW-0539">Nucleus</keyword>
<dbReference type="Pfam" id="PF00023">
    <property type="entry name" value="Ank"/>
    <property type="match status" value="1"/>
</dbReference>
<gene>
    <name evidence="7" type="ORF">ACAOBT_LOCUS14113</name>
</gene>
<name>A0A9P0KQ68_ACAOB</name>
<evidence type="ECO:0008006" key="9">
    <source>
        <dbReference type="Google" id="ProtNLM"/>
    </source>
</evidence>
<dbReference type="InterPro" id="IPR019734">
    <property type="entry name" value="TPR_rpt"/>
</dbReference>
<accession>A0A9P0KQ68</accession>
<dbReference type="Proteomes" id="UP001152888">
    <property type="component" value="Unassembled WGS sequence"/>
</dbReference>
<feature type="compositionally biased region" description="Low complexity" evidence="6">
    <location>
        <begin position="744"/>
        <end position="757"/>
    </location>
</feature>
<evidence type="ECO:0000256" key="3">
    <source>
        <dbReference type="ARBA" id="ARBA00022737"/>
    </source>
</evidence>
<keyword evidence="8" id="KW-1185">Reference proteome</keyword>
<dbReference type="InterPro" id="IPR036770">
    <property type="entry name" value="Ankyrin_rpt-contain_sf"/>
</dbReference>
<dbReference type="PROSITE" id="PS50088">
    <property type="entry name" value="ANK_REPEAT"/>
    <property type="match status" value="3"/>
</dbReference>
<feature type="repeat" description="ANK" evidence="5">
    <location>
        <begin position="554"/>
        <end position="586"/>
    </location>
</feature>
<evidence type="ECO:0000256" key="5">
    <source>
        <dbReference type="PROSITE-ProRule" id="PRU00023"/>
    </source>
</evidence>
<keyword evidence="5" id="KW-0040">ANK repeat</keyword>
<evidence type="ECO:0000313" key="8">
    <source>
        <dbReference type="Proteomes" id="UP001152888"/>
    </source>
</evidence>
<feature type="compositionally biased region" description="Basic and acidic residues" evidence="6">
    <location>
        <begin position="661"/>
        <end position="670"/>
    </location>
</feature>
<protein>
    <recommendedName>
        <fullName evidence="9">Tonsoku-like protein</fullName>
    </recommendedName>
</protein>
<dbReference type="SUPFAM" id="SSF48452">
    <property type="entry name" value="TPR-like"/>
    <property type="match status" value="2"/>
</dbReference>
<proteinExistence type="predicted"/>
<feature type="region of interest" description="Disordered" evidence="6">
    <location>
        <begin position="792"/>
        <end position="816"/>
    </location>
</feature>
<feature type="region of interest" description="Disordered" evidence="6">
    <location>
        <begin position="739"/>
        <end position="770"/>
    </location>
</feature>
<dbReference type="SMART" id="SM00248">
    <property type="entry name" value="ANK"/>
    <property type="match status" value="3"/>
</dbReference>
<dbReference type="GO" id="GO:0000724">
    <property type="term" value="P:double-strand break repair via homologous recombination"/>
    <property type="evidence" value="ECO:0007669"/>
    <property type="project" value="TreeGrafter"/>
</dbReference>
<evidence type="ECO:0000256" key="1">
    <source>
        <dbReference type="ARBA" id="ARBA00004123"/>
    </source>
</evidence>
<dbReference type="Pfam" id="PF13176">
    <property type="entry name" value="TPR_7"/>
    <property type="match status" value="1"/>
</dbReference>
<dbReference type="Gene3D" id="3.80.10.10">
    <property type="entry name" value="Ribonuclease Inhibitor"/>
    <property type="match status" value="2"/>
</dbReference>
<dbReference type="InterPro" id="IPR002110">
    <property type="entry name" value="Ankyrin_rpt"/>
</dbReference>
<dbReference type="Pfam" id="PF13424">
    <property type="entry name" value="TPR_12"/>
    <property type="match status" value="1"/>
</dbReference>
<reference evidence="7" key="1">
    <citation type="submission" date="2022-03" db="EMBL/GenBank/DDBJ databases">
        <authorList>
            <person name="Sayadi A."/>
        </authorList>
    </citation>
    <scope>NUCLEOTIDE SEQUENCE</scope>
</reference>
<keyword evidence="3" id="KW-0677">Repeat</keyword>
<dbReference type="GO" id="GO:0031297">
    <property type="term" value="P:replication fork processing"/>
    <property type="evidence" value="ECO:0007669"/>
    <property type="project" value="TreeGrafter"/>
</dbReference>
<dbReference type="OrthoDB" id="273147at2759"/>
<dbReference type="InterPro" id="IPR052311">
    <property type="entry name" value="MMS22L-TONSL_complex_comp"/>
</dbReference>
<dbReference type="SMART" id="SM00028">
    <property type="entry name" value="TPR"/>
    <property type="match status" value="4"/>
</dbReference>
<feature type="repeat" description="ANK" evidence="5">
    <location>
        <begin position="521"/>
        <end position="553"/>
    </location>
</feature>
<dbReference type="SUPFAM" id="SSF48403">
    <property type="entry name" value="Ankyrin repeat"/>
    <property type="match status" value="1"/>
</dbReference>
<evidence type="ECO:0000256" key="6">
    <source>
        <dbReference type="SAM" id="MobiDB-lite"/>
    </source>
</evidence>
<evidence type="ECO:0000256" key="2">
    <source>
        <dbReference type="ARBA" id="ARBA00022614"/>
    </source>
</evidence>
<dbReference type="EMBL" id="CAKOFQ010006898">
    <property type="protein sequence ID" value="CAH1980677.1"/>
    <property type="molecule type" value="Genomic_DNA"/>
</dbReference>
<dbReference type="SUPFAM" id="SSF52047">
    <property type="entry name" value="RNI-like"/>
    <property type="match status" value="1"/>
</dbReference>
<feature type="compositionally biased region" description="Acidic residues" evidence="6">
    <location>
        <begin position="485"/>
        <end position="502"/>
    </location>
</feature>
<dbReference type="Pfam" id="PF12796">
    <property type="entry name" value="Ank_2"/>
    <property type="match status" value="1"/>
</dbReference>
<dbReference type="SMART" id="SM00368">
    <property type="entry name" value="LRR_RI"/>
    <property type="match status" value="4"/>
</dbReference>
<comment type="subcellular location">
    <subcellularLocation>
        <location evidence="1">Nucleus</location>
    </subcellularLocation>
</comment>
<evidence type="ECO:0000256" key="4">
    <source>
        <dbReference type="ARBA" id="ARBA00023242"/>
    </source>
</evidence>
<dbReference type="PROSITE" id="PS50297">
    <property type="entry name" value="ANK_REP_REGION"/>
    <property type="match status" value="3"/>
</dbReference>
<sequence length="1321" mass="149418">MEEEKLLSRKQNAQRNNNKKRLMDACSDLAELYMNQGRYKLAIAQYKQLVDLHHIENDMYYARINRGIGEAYQGLRLFEEALKYHQIYLDVVLVQKQPNYLEKQRALATLGHTYLIWASETETDKETKLEKANKFLMDGLEVTESLSSINQLEKADMLSRLYTNLGLVKEIKGQYNDAADLIKKSIGICKPHDIYEQLTRNYLSMAGLCEKIGDNNEAIRNYNLCIDVAKKVKSKVSLLSTALLAKSELLVRLTEYHGAKTILQKAYKLKGLSDEERKNIGEKLKVVVSMCQTEDKLVVSSGDHKELKILYEKMGDAACIFQCYQKAVEYYTMMLEHAQKSGGNDEELKNCYFSLAETYKDNGDYFQAIYHYEKEYELCKELKDGLNTLSNIADTKEMANLPLDDVKAVYERAFESCRAEKNLKEERRMVSRYIIYLNRNEHKKELDVAYNLLKSLGTPDSNEESSSSDSDSEDSQTKLPVGADIDLDELQDVSDNSDEETYEMSPNKKRSKRFTIKKNEKGETQLHTACIHGHLQVVRHLLDLGHPVNVRDFSGWMPLHEACNHGHLEVVKLLVEKGAAVNDRGGTYCGGITPLYDAARNAHLQIIEYLLDHGASVNTKTDDGDTTLNILKTYHGGDKIHEDQWPLYFKLIERLGEGMEKAGQKAEPCPRSRSFGFVDEDDDPPLERSSRRSNKNKSAVNGTKEVRDSSTSKRSALVTEEENILYDDWLVVDVPNKPKRRRTSSSLTRTSSIRSDSPMNRKSVSPKKRVSDEFLVPDDYVEENEQDYSWISPLKSPYKNTSQESKRKRQVSLLDSGFSKDRTTGLSISQNSIKRYNSGGTSQQKQAKLTKFTQATNPVGQEHVTREVPERAVVPQVSTCPQTPVEDEVRFVDILVENITFRIAVMSSQIRAKNIGWLAEQAALKYERKECKKPVLELQSSTGALLSDSDPLQMLFVNGRQAESVVGKVVKVILPPLVDRYKEMCAYLNVDVEEDLCTKLEEVFTSLSLQDNGMFGESLTPLCKAITHQSSLLELNLSGNSLDIETFQTLCLTLPTLTNLMTLNLRNTGLTLSHLHHMAFLETSCQSVLKNLTNLDLSDNPLGNQSLHCLSRLTERFTLTHISLSNVKLVSPLRLGGETALHLSEVVELDISNNCLNESDLAAIFQRLTGTKVTSLNLSNNDSKDVVGALTRLLEMPSLRVGIFSRCNVNDRQLDELLRFSTAVEMLELSYNPLLTGISLKKILECSNLRQVHLVHCDGILVNCDVFEVNKFLEHSGVRNLVITSDIDEIYPCQDLIEAFQRKYSDSVVTKTESYLGLRTG</sequence>
<dbReference type="PANTHER" id="PTHR46358:SF1">
    <property type="entry name" value="TONSOKU-LIKE PROTEIN"/>
    <property type="match status" value="1"/>
</dbReference>